<dbReference type="EMBL" id="MU275868">
    <property type="protein sequence ID" value="KAI0049894.1"/>
    <property type="molecule type" value="Genomic_DNA"/>
</dbReference>
<comment type="caution">
    <text evidence="1">The sequence shown here is derived from an EMBL/GenBank/DDBJ whole genome shotgun (WGS) entry which is preliminary data.</text>
</comment>
<reference evidence="1" key="1">
    <citation type="submission" date="2021-02" db="EMBL/GenBank/DDBJ databases">
        <authorList>
            <consortium name="DOE Joint Genome Institute"/>
            <person name="Ahrendt S."/>
            <person name="Looney B.P."/>
            <person name="Miyauchi S."/>
            <person name="Morin E."/>
            <person name="Drula E."/>
            <person name="Courty P.E."/>
            <person name="Chicoki N."/>
            <person name="Fauchery L."/>
            <person name="Kohler A."/>
            <person name="Kuo A."/>
            <person name="Labutti K."/>
            <person name="Pangilinan J."/>
            <person name="Lipzen A."/>
            <person name="Riley R."/>
            <person name="Andreopoulos W."/>
            <person name="He G."/>
            <person name="Johnson J."/>
            <person name="Barry K.W."/>
            <person name="Grigoriev I.V."/>
            <person name="Nagy L."/>
            <person name="Hibbett D."/>
            <person name="Henrissat B."/>
            <person name="Matheny P.B."/>
            <person name="Labbe J."/>
            <person name="Martin F."/>
        </authorList>
    </citation>
    <scope>NUCLEOTIDE SEQUENCE</scope>
    <source>
        <strain evidence="1">FP105234-sp</strain>
    </source>
</reference>
<keyword evidence="2" id="KW-1185">Reference proteome</keyword>
<name>A0ACB8S090_9AGAM</name>
<gene>
    <name evidence="1" type="ORF">FA95DRAFT_780117</name>
</gene>
<sequence>MWTKEPSKSLPSLPTRLWMAWRRRRLRPATSTDPSSHPSQMPKMSYPVPQCPSPVARLPPEILCAIFHILSSLDHPGRKFGNPQVELHLGWLEVTHVCQRWRSVAINDPSLWAAHIAIPFPLDERWANTFISRAQSSSLTIQACGDLYSHWQWTRPTPAELALVGANLVRTERVQRVVLSEATLPAFCTGAPLLHTLDIFSLYFLPDNLLGGAAGAPRLRHMRVILADSLLPRTLMSPLLAQLTSLEIARGYHYGIGTALAQLLAALRKMHALERLAPGFILHKNGQEPHDSVALEKLCHLQLHTNVADARMLLEHLALPTNASVTCCLKPYTASNLPELVAALFPALVACVDWVDGG</sequence>
<organism evidence="1 2">
    <name type="scientific">Auriscalpium vulgare</name>
    <dbReference type="NCBI Taxonomy" id="40419"/>
    <lineage>
        <taxon>Eukaryota</taxon>
        <taxon>Fungi</taxon>
        <taxon>Dikarya</taxon>
        <taxon>Basidiomycota</taxon>
        <taxon>Agaricomycotina</taxon>
        <taxon>Agaricomycetes</taxon>
        <taxon>Russulales</taxon>
        <taxon>Auriscalpiaceae</taxon>
        <taxon>Auriscalpium</taxon>
    </lineage>
</organism>
<evidence type="ECO:0000313" key="1">
    <source>
        <dbReference type="EMBL" id="KAI0049894.1"/>
    </source>
</evidence>
<accession>A0ACB8S090</accession>
<evidence type="ECO:0000313" key="2">
    <source>
        <dbReference type="Proteomes" id="UP000814033"/>
    </source>
</evidence>
<dbReference type="Proteomes" id="UP000814033">
    <property type="component" value="Unassembled WGS sequence"/>
</dbReference>
<reference evidence="1" key="2">
    <citation type="journal article" date="2022" name="New Phytol.">
        <title>Evolutionary transition to the ectomycorrhizal habit in the genomes of a hyperdiverse lineage of mushroom-forming fungi.</title>
        <authorList>
            <person name="Looney B."/>
            <person name="Miyauchi S."/>
            <person name="Morin E."/>
            <person name="Drula E."/>
            <person name="Courty P.E."/>
            <person name="Kohler A."/>
            <person name="Kuo A."/>
            <person name="LaButti K."/>
            <person name="Pangilinan J."/>
            <person name="Lipzen A."/>
            <person name="Riley R."/>
            <person name="Andreopoulos W."/>
            <person name="He G."/>
            <person name="Johnson J."/>
            <person name="Nolan M."/>
            <person name="Tritt A."/>
            <person name="Barry K.W."/>
            <person name="Grigoriev I.V."/>
            <person name="Nagy L.G."/>
            <person name="Hibbett D."/>
            <person name="Henrissat B."/>
            <person name="Matheny P.B."/>
            <person name="Labbe J."/>
            <person name="Martin F.M."/>
        </authorList>
    </citation>
    <scope>NUCLEOTIDE SEQUENCE</scope>
    <source>
        <strain evidence="1">FP105234-sp</strain>
    </source>
</reference>
<proteinExistence type="predicted"/>
<protein>
    <submittedName>
        <fullName evidence="1">Uncharacterized protein</fullName>
    </submittedName>
</protein>